<evidence type="ECO:0000256" key="4">
    <source>
        <dbReference type="ARBA" id="ARBA00022807"/>
    </source>
</evidence>
<dbReference type="PROSITE" id="PS51935">
    <property type="entry name" value="NLPC_P60"/>
    <property type="match status" value="1"/>
</dbReference>
<accession>A0ABU0HBN5</accession>
<dbReference type="Gene3D" id="3.90.1720.10">
    <property type="entry name" value="endopeptidase domain like (from Nostoc punctiforme)"/>
    <property type="match status" value="1"/>
</dbReference>
<proteinExistence type="inferred from homology"/>
<evidence type="ECO:0000313" key="6">
    <source>
        <dbReference type="EMBL" id="MDQ0438926.1"/>
    </source>
</evidence>
<dbReference type="SUPFAM" id="SSF54001">
    <property type="entry name" value="Cysteine proteinases"/>
    <property type="match status" value="1"/>
</dbReference>
<evidence type="ECO:0000259" key="5">
    <source>
        <dbReference type="PROSITE" id="PS51935"/>
    </source>
</evidence>
<dbReference type="Gene3D" id="2.30.30.40">
    <property type="entry name" value="SH3 Domains"/>
    <property type="match status" value="1"/>
</dbReference>
<keyword evidence="4" id="KW-0788">Thiol protease</keyword>
<comment type="similarity">
    <text evidence="1">Belongs to the peptidase C40 family.</text>
</comment>
<dbReference type="Pfam" id="PF00877">
    <property type="entry name" value="NLPC_P60"/>
    <property type="match status" value="1"/>
</dbReference>
<comment type="caution">
    <text evidence="6">The sequence shown here is derived from an EMBL/GenBank/DDBJ whole genome shotgun (WGS) entry which is preliminary data.</text>
</comment>
<keyword evidence="7" id="KW-1185">Reference proteome</keyword>
<keyword evidence="2" id="KW-0645">Protease</keyword>
<evidence type="ECO:0000256" key="2">
    <source>
        <dbReference type="ARBA" id="ARBA00022670"/>
    </source>
</evidence>
<evidence type="ECO:0000256" key="3">
    <source>
        <dbReference type="ARBA" id="ARBA00022801"/>
    </source>
</evidence>
<organism evidence="6 7">
    <name type="scientific">Kaistia dalseonensis</name>
    <dbReference type="NCBI Taxonomy" id="410840"/>
    <lineage>
        <taxon>Bacteria</taxon>
        <taxon>Pseudomonadati</taxon>
        <taxon>Pseudomonadota</taxon>
        <taxon>Alphaproteobacteria</taxon>
        <taxon>Hyphomicrobiales</taxon>
        <taxon>Kaistiaceae</taxon>
        <taxon>Kaistia</taxon>
    </lineage>
</organism>
<dbReference type="GO" id="GO:0016787">
    <property type="term" value="F:hydrolase activity"/>
    <property type="evidence" value="ECO:0007669"/>
    <property type="project" value="UniProtKB-KW"/>
</dbReference>
<evidence type="ECO:0000256" key="1">
    <source>
        <dbReference type="ARBA" id="ARBA00007074"/>
    </source>
</evidence>
<dbReference type="PANTHER" id="PTHR47359">
    <property type="entry name" value="PEPTIDOGLYCAN DL-ENDOPEPTIDASE CWLO"/>
    <property type="match status" value="1"/>
</dbReference>
<dbReference type="InterPro" id="IPR038765">
    <property type="entry name" value="Papain-like_cys_pep_sf"/>
</dbReference>
<dbReference type="InterPro" id="IPR000064">
    <property type="entry name" value="NLP_P60_dom"/>
</dbReference>
<name>A0ABU0HBN5_9HYPH</name>
<protein>
    <submittedName>
        <fullName evidence="6">Cell wall-associated NlpC family hydrolase</fullName>
    </submittedName>
</protein>
<feature type="domain" description="NlpC/P60" evidence="5">
    <location>
        <begin position="167"/>
        <end position="293"/>
    </location>
</feature>
<reference evidence="6 7" key="1">
    <citation type="submission" date="2023-07" db="EMBL/GenBank/DDBJ databases">
        <title>Genomic Encyclopedia of Type Strains, Phase IV (KMG-IV): sequencing the most valuable type-strain genomes for metagenomic binning, comparative biology and taxonomic classification.</title>
        <authorList>
            <person name="Goeker M."/>
        </authorList>
    </citation>
    <scope>NUCLEOTIDE SEQUENCE [LARGE SCALE GENOMIC DNA]</scope>
    <source>
        <strain evidence="6 7">B6-8</strain>
    </source>
</reference>
<dbReference type="InterPro" id="IPR051794">
    <property type="entry name" value="PG_Endopeptidase_C40"/>
</dbReference>
<dbReference type="EMBL" id="JAUSVO010000004">
    <property type="protein sequence ID" value="MDQ0438926.1"/>
    <property type="molecule type" value="Genomic_DNA"/>
</dbReference>
<dbReference type="RefSeq" id="WP_266349800.1">
    <property type="nucleotide sequence ID" value="NZ_JAPKNG010000004.1"/>
</dbReference>
<evidence type="ECO:0000313" key="7">
    <source>
        <dbReference type="Proteomes" id="UP001241603"/>
    </source>
</evidence>
<dbReference type="Pfam" id="PF18348">
    <property type="entry name" value="SH3_16"/>
    <property type="match status" value="1"/>
</dbReference>
<dbReference type="Proteomes" id="UP001241603">
    <property type="component" value="Unassembled WGS sequence"/>
</dbReference>
<dbReference type="InterPro" id="IPR041382">
    <property type="entry name" value="SH3_16"/>
</dbReference>
<dbReference type="PANTHER" id="PTHR47359:SF3">
    <property type="entry name" value="NLP_P60 DOMAIN-CONTAINING PROTEIN-RELATED"/>
    <property type="match status" value="1"/>
</dbReference>
<keyword evidence="3 6" id="KW-0378">Hydrolase</keyword>
<sequence length="293" mass="31168">MSESLTLDRRTHAFRPDLADAALEGRVVADRFVEGAPRRIAIPSTPIRRAPRSDAAIDSEALRGERVKVFEETMEGWAWAQLETDGYVGFIASDALGADDPAPTHRVTALRTFVYPAADLRLPPVAALSLGSEISLGREVETRGMLYRLLADGSGAVIARHVAPMGAAAEPDFVTVAERFLNVPYLWGGRTSLGLDCSALVQLALAAAGIAAPRDSDQQAAGLGQPVEGGLSAELIRGDLIFWPGHVGMLRDAETLLHASGYQMMVVSEPLAEATARIAASTGHQPSIIRRIG</sequence>
<gene>
    <name evidence="6" type="ORF">QO014_003321</name>
</gene>